<evidence type="ECO:0000313" key="3">
    <source>
        <dbReference type="EMBL" id="QFU76738.1"/>
    </source>
</evidence>
<dbReference type="EMBL" id="CP036422">
    <property type="protein sequence ID" value="QFU76738.1"/>
    <property type="molecule type" value="Genomic_DNA"/>
</dbReference>
<dbReference type="InterPro" id="IPR004378">
    <property type="entry name" value="F420H2_quin_Rdtase"/>
</dbReference>
<dbReference type="Gene3D" id="2.30.110.10">
    <property type="entry name" value="Electron Transport, Fmn-binding Protein, Chain A"/>
    <property type="match status" value="1"/>
</dbReference>
<dbReference type="GO" id="GO:0016491">
    <property type="term" value="F:oxidoreductase activity"/>
    <property type="evidence" value="ECO:0007669"/>
    <property type="project" value="InterPro"/>
</dbReference>
<keyword evidence="4" id="KW-1185">Reference proteome</keyword>
<dbReference type="GO" id="GO:0005886">
    <property type="term" value="C:plasma membrane"/>
    <property type="evidence" value="ECO:0007669"/>
    <property type="project" value="TreeGrafter"/>
</dbReference>
<dbReference type="GO" id="GO:0070967">
    <property type="term" value="F:coenzyme F420 binding"/>
    <property type="evidence" value="ECO:0007669"/>
    <property type="project" value="TreeGrafter"/>
</dbReference>
<dbReference type="NCBIfam" id="TIGR00026">
    <property type="entry name" value="hi_GC_TIGR00026"/>
    <property type="match status" value="1"/>
</dbReference>
<dbReference type="PANTHER" id="PTHR39428:SF3">
    <property type="entry name" value="DEAZAFLAVIN-DEPENDENT NITROREDUCTASE"/>
    <property type="match status" value="1"/>
</dbReference>
<dbReference type="InterPro" id="IPR012349">
    <property type="entry name" value="Split_barrel_FMN-bd"/>
</dbReference>
<dbReference type="Pfam" id="PF04075">
    <property type="entry name" value="F420H2_quin_red"/>
    <property type="match status" value="1"/>
</dbReference>
<proteinExistence type="inferred from homology"/>
<dbReference type="KEGG" id="halc:EY643_14345"/>
<dbReference type="RefSeq" id="WP_153239880.1">
    <property type="nucleotide sequence ID" value="NZ_CP036422.1"/>
</dbReference>
<protein>
    <submittedName>
        <fullName evidence="3">Nitroreductase family deazaflavin-dependent oxidoreductase</fullName>
    </submittedName>
</protein>
<dbReference type="Proteomes" id="UP000326287">
    <property type="component" value="Chromosome"/>
</dbReference>
<dbReference type="SUPFAM" id="SSF50475">
    <property type="entry name" value="FMN-binding split barrel"/>
    <property type="match status" value="1"/>
</dbReference>
<dbReference type="OrthoDB" id="9179360at2"/>
<comment type="similarity">
    <text evidence="1">Belongs to the F420H(2)-dependent quinone reductase family.</text>
</comment>
<dbReference type="AlphaFoldDB" id="A0A5P9NPA9"/>
<evidence type="ECO:0000256" key="1">
    <source>
        <dbReference type="ARBA" id="ARBA00008710"/>
    </source>
</evidence>
<comment type="catalytic activity">
    <reaction evidence="2">
        <text>oxidized coenzyme F420-(gamma-L-Glu)(n) + a quinol + H(+) = reduced coenzyme F420-(gamma-L-Glu)(n) + a quinone</text>
        <dbReference type="Rhea" id="RHEA:39663"/>
        <dbReference type="Rhea" id="RHEA-COMP:12939"/>
        <dbReference type="Rhea" id="RHEA-COMP:14378"/>
        <dbReference type="ChEBI" id="CHEBI:15378"/>
        <dbReference type="ChEBI" id="CHEBI:24646"/>
        <dbReference type="ChEBI" id="CHEBI:132124"/>
        <dbReference type="ChEBI" id="CHEBI:133980"/>
        <dbReference type="ChEBI" id="CHEBI:139511"/>
    </reaction>
</comment>
<name>A0A5P9NPA9_9GAMM</name>
<sequence>MKKYDYVKTKREDVFQYKESQLPAIKAFLRWGSKAQASVFRMSKGRLMKSFLGGPVCLVTMTGAKSGKTRHIPLIHIRHGENKLLVASSGGMPKNPVWYYNLKAHPQIKIMADGQEREYIARQVDDEEKAALWPLLVDTYADFDEYQARTDRNIPVFNCEPV</sequence>
<evidence type="ECO:0000313" key="4">
    <source>
        <dbReference type="Proteomes" id="UP000326287"/>
    </source>
</evidence>
<evidence type="ECO:0000256" key="2">
    <source>
        <dbReference type="ARBA" id="ARBA00049106"/>
    </source>
</evidence>
<reference evidence="3 4" key="1">
    <citation type="submission" date="2019-02" db="EMBL/GenBank/DDBJ databases">
        <authorList>
            <person name="Li S.-H."/>
        </authorList>
    </citation>
    <scope>NUCLEOTIDE SEQUENCE [LARGE SCALE GENOMIC DNA]</scope>
    <source>
        <strain evidence="3 4">IMCC14385</strain>
    </source>
</reference>
<gene>
    <name evidence="3" type="ORF">EY643_14345</name>
</gene>
<accession>A0A5P9NPA9</accession>
<organism evidence="3 4">
    <name type="scientific">Halioglobus maricola</name>
    <dbReference type="NCBI Taxonomy" id="2601894"/>
    <lineage>
        <taxon>Bacteria</taxon>
        <taxon>Pseudomonadati</taxon>
        <taxon>Pseudomonadota</taxon>
        <taxon>Gammaproteobacteria</taxon>
        <taxon>Cellvibrionales</taxon>
        <taxon>Halieaceae</taxon>
        <taxon>Halioglobus</taxon>
    </lineage>
</organism>
<dbReference type="PANTHER" id="PTHR39428">
    <property type="entry name" value="F420H(2)-DEPENDENT QUINONE REDUCTASE RV1261C"/>
    <property type="match status" value="1"/>
</dbReference>